<evidence type="ECO:0000256" key="1">
    <source>
        <dbReference type="SAM" id="MobiDB-lite"/>
    </source>
</evidence>
<dbReference type="Proteomes" id="UP001066276">
    <property type="component" value="Chromosome 11"/>
</dbReference>
<dbReference type="AlphaFoldDB" id="A0AAV7LMW3"/>
<accession>A0AAV7LMW3</accession>
<keyword evidence="3" id="KW-1185">Reference proteome</keyword>
<feature type="compositionally biased region" description="Polar residues" evidence="1">
    <location>
        <begin position="157"/>
        <end position="173"/>
    </location>
</feature>
<evidence type="ECO:0000313" key="3">
    <source>
        <dbReference type="Proteomes" id="UP001066276"/>
    </source>
</evidence>
<name>A0AAV7LMW3_PLEWA</name>
<feature type="region of interest" description="Disordered" evidence="1">
    <location>
        <begin position="200"/>
        <end position="237"/>
    </location>
</feature>
<protein>
    <submittedName>
        <fullName evidence="2">Uncharacterized protein</fullName>
    </submittedName>
</protein>
<comment type="caution">
    <text evidence="2">The sequence shown here is derived from an EMBL/GenBank/DDBJ whole genome shotgun (WGS) entry which is preliminary data.</text>
</comment>
<gene>
    <name evidence="2" type="ORF">NDU88_006002</name>
</gene>
<organism evidence="2 3">
    <name type="scientific">Pleurodeles waltl</name>
    <name type="common">Iberian ribbed newt</name>
    <dbReference type="NCBI Taxonomy" id="8319"/>
    <lineage>
        <taxon>Eukaryota</taxon>
        <taxon>Metazoa</taxon>
        <taxon>Chordata</taxon>
        <taxon>Craniata</taxon>
        <taxon>Vertebrata</taxon>
        <taxon>Euteleostomi</taxon>
        <taxon>Amphibia</taxon>
        <taxon>Batrachia</taxon>
        <taxon>Caudata</taxon>
        <taxon>Salamandroidea</taxon>
        <taxon>Salamandridae</taxon>
        <taxon>Pleurodelinae</taxon>
        <taxon>Pleurodeles</taxon>
    </lineage>
</organism>
<sequence length="329" mass="34885">MATSFKQSLKLTECGNRNGESVPSVSSNIPSQVSADGNECLNMNETSGDLTLTGLCVSAPSSICEGPLTMTGEGVCHTMQGPSSPGTTAQAQDFENLRSDDRAAPAHFLISEGSQCLDKINGTAFNSRVGKNGCSGQGEVGENFFSLSDQSRDLDKSNTSSSKDSEISNSVIDPSTFTMGRTVIKHCEGLTEEDLSTVNPVKTSKKRKNNKSVSRARAMSWDSQLQHNPDNVFEGPGDSVTDSVGDGAPPSLHLVYQPMMAQHKQTQGDNKEARASTKQLQVAVSKIAKTCSEIGERIATIETQASVLEAELGTVAQQSTMHETQISSG</sequence>
<dbReference type="EMBL" id="JANPWB010000015">
    <property type="protein sequence ID" value="KAJ1092892.1"/>
    <property type="molecule type" value="Genomic_DNA"/>
</dbReference>
<evidence type="ECO:0000313" key="2">
    <source>
        <dbReference type="EMBL" id="KAJ1092892.1"/>
    </source>
</evidence>
<feature type="region of interest" description="Disordered" evidence="1">
    <location>
        <begin position="146"/>
        <end position="173"/>
    </location>
</feature>
<reference evidence="2" key="1">
    <citation type="journal article" date="2022" name="bioRxiv">
        <title>Sequencing and chromosome-scale assembly of the giantPleurodeles waltlgenome.</title>
        <authorList>
            <person name="Brown T."/>
            <person name="Elewa A."/>
            <person name="Iarovenko S."/>
            <person name="Subramanian E."/>
            <person name="Araus A.J."/>
            <person name="Petzold A."/>
            <person name="Susuki M."/>
            <person name="Suzuki K.-i.T."/>
            <person name="Hayashi T."/>
            <person name="Toyoda A."/>
            <person name="Oliveira C."/>
            <person name="Osipova E."/>
            <person name="Leigh N.D."/>
            <person name="Simon A."/>
            <person name="Yun M.H."/>
        </authorList>
    </citation>
    <scope>NUCLEOTIDE SEQUENCE</scope>
    <source>
        <strain evidence="2">20211129_DDA</strain>
        <tissue evidence="2">Liver</tissue>
    </source>
</reference>
<proteinExistence type="predicted"/>